<comment type="similarity">
    <text evidence="1 5">Belongs to the MreC family.</text>
</comment>
<evidence type="ECO:0000313" key="7">
    <source>
        <dbReference type="EMBL" id="GAA1963995.1"/>
    </source>
</evidence>
<evidence type="ECO:0000256" key="1">
    <source>
        <dbReference type="ARBA" id="ARBA00009369"/>
    </source>
</evidence>
<sequence length="307" mass="31957">MVLLIPERLNRRGRLEHPEPGAPKRPTIVALLLACAVLLVLDQTGPALTPVRRLLGEVYGPLESATSTVARPVTSVPEWFHTQGALRERIGGLESDNAALRQRVASAGFDRNKLAEYEGLTAAAQDIGYAVVPARVVAYGASQSFSRTVTIDAGSTAGIEPDMTVLNASGLVGRVLRVTRSTATVLLIADADSVVGGRVGDSMEVGFVHGAGVLGGSGRLDLELLDQSVVPAKGDTVVTWGSSKGAPYVAGVPIGVVDSVYSSVRDSTQHARITPMVDFTSLDVVGVAVPSGTKSDRAVIDADGELK</sequence>
<protein>
    <recommendedName>
        <fullName evidence="2 5">Cell shape-determining protein MreC</fullName>
    </recommendedName>
    <alternativeName>
        <fullName evidence="4 5">Cell shape protein MreC</fullName>
    </alternativeName>
</protein>
<dbReference type="InterPro" id="IPR055342">
    <property type="entry name" value="MreC_beta-barrel_core"/>
</dbReference>
<keyword evidence="8" id="KW-1185">Reference proteome</keyword>
<keyword evidence="3 5" id="KW-0133">Cell shape</keyword>
<evidence type="ECO:0000256" key="2">
    <source>
        <dbReference type="ARBA" id="ARBA00013855"/>
    </source>
</evidence>
<proteinExistence type="inferred from homology"/>
<dbReference type="PIRSF" id="PIRSF038471">
    <property type="entry name" value="MreC"/>
    <property type="match status" value="1"/>
</dbReference>
<dbReference type="InterPro" id="IPR007221">
    <property type="entry name" value="MreC"/>
</dbReference>
<evidence type="ECO:0000256" key="4">
    <source>
        <dbReference type="ARBA" id="ARBA00032089"/>
    </source>
</evidence>
<dbReference type="PANTHER" id="PTHR34138">
    <property type="entry name" value="CELL SHAPE-DETERMINING PROTEIN MREC"/>
    <property type="match status" value="1"/>
</dbReference>
<dbReference type="Pfam" id="PF04085">
    <property type="entry name" value="MreC"/>
    <property type="match status" value="1"/>
</dbReference>
<dbReference type="InterPro" id="IPR042177">
    <property type="entry name" value="Cell/Rod_1"/>
</dbReference>
<organism evidence="7 8">
    <name type="scientific">Nocardioides panacihumi</name>
    <dbReference type="NCBI Taxonomy" id="400774"/>
    <lineage>
        <taxon>Bacteria</taxon>
        <taxon>Bacillati</taxon>
        <taxon>Actinomycetota</taxon>
        <taxon>Actinomycetes</taxon>
        <taxon>Propionibacteriales</taxon>
        <taxon>Nocardioidaceae</taxon>
        <taxon>Nocardioides</taxon>
    </lineage>
</organism>
<dbReference type="PANTHER" id="PTHR34138:SF1">
    <property type="entry name" value="CELL SHAPE-DETERMINING PROTEIN MREC"/>
    <property type="match status" value="1"/>
</dbReference>
<comment type="caution">
    <text evidence="7">The sequence shown here is derived from an EMBL/GenBank/DDBJ whole genome shotgun (WGS) entry which is preliminary data.</text>
</comment>
<evidence type="ECO:0000313" key="8">
    <source>
        <dbReference type="Proteomes" id="UP001500571"/>
    </source>
</evidence>
<dbReference type="Gene3D" id="2.40.10.340">
    <property type="entry name" value="Rod shape-determining protein MreC, domain 1"/>
    <property type="match status" value="1"/>
</dbReference>
<dbReference type="RefSeq" id="WP_344045186.1">
    <property type="nucleotide sequence ID" value="NZ_BAAAPB010000002.1"/>
</dbReference>
<dbReference type="Proteomes" id="UP001500571">
    <property type="component" value="Unassembled WGS sequence"/>
</dbReference>
<dbReference type="InterPro" id="IPR042175">
    <property type="entry name" value="Cell/Rod_MreC_2"/>
</dbReference>
<gene>
    <name evidence="7" type="primary">mreC</name>
    <name evidence="7" type="ORF">GCM10009798_25120</name>
</gene>
<feature type="domain" description="Rod shape-determining protein MreC beta-barrel core" evidence="6">
    <location>
        <begin position="141"/>
        <end position="287"/>
    </location>
</feature>
<name>A0ABN2R5J4_9ACTN</name>
<reference evidence="7 8" key="1">
    <citation type="journal article" date="2019" name="Int. J. Syst. Evol. Microbiol.">
        <title>The Global Catalogue of Microorganisms (GCM) 10K type strain sequencing project: providing services to taxonomists for standard genome sequencing and annotation.</title>
        <authorList>
            <consortium name="The Broad Institute Genomics Platform"/>
            <consortium name="The Broad Institute Genome Sequencing Center for Infectious Disease"/>
            <person name="Wu L."/>
            <person name="Ma J."/>
        </authorList>
    </citation>
    <scope>NUCLEOTIDE SEQUENCE [LARGE SCALE GENOMIC DNA]</scope>
    <source>
        <strain evidence="7 8">JCM 15309</strain>
    </source>
</reference>
<accession>A0ABN2R5J4</accession>
<evidence type="ECO:0000256" key="3">
    <source>
        <dbReference type="ARBA" id="ARBA00022960"/>
    </source>
</evidence>
<dbReference type="EMBL" id="BAAAPB010000002">
    <property type="protein sequence ID" value="GAA1963995.1"/>
    <property type="molecule type" value="Genomic_DNA"/>
</dbReference>
<comment type="function">
    <text evidence="5">Involved in formation and maintenance of cell shape.</text>
</comment>
<evidence type="ECO:0000259" key="6">
    <source>
        <dbReference type="Pfam" id="PF04085"/>
    </source>
</evidence>
<dbReference type="Gene3D" id="2.40.10.350">
    <property type="entry name" value="Rod shape-determining protein MreC, domain 2"/>
    <property type="match status" value="1"/>
</dbReference>
<evidence type="ECO:0000256" key="5">
    <source>
        <dbReference type="PIRNR" id="PIRNR038471"/>
    </source>
</evidence>